<dbReference type="Gene3D" id="3.30.1130.10">
    <property type="match status" value="1"/>
</dbReference>
<reference evidence="8 9" key="1">
    <citation type="submission" date="2018-11" db="EMBL/GenBank/DDBJ databases">
        <authorList>
            <consortium name="Pathogen Informatics"/>
        </authorList>
    </citation>
    <scope>NUCLEOTIDE SEQUENCE [LARGE SCALE GENOMIC DNA]</scope>
</reference>
<dbReference type="GO" id="GO:0008270">
    <property type="term" value="F:zinc ion binding"/>
    <property type="evidence" value="ECO:0007669"/>
    <property type="project" value="TreeGrafter"/>
</dbReference>
<dbReference type="Proteomes" id="UP000276776">
    <property type="component" value="Unassembled WGS sequence"/>
</dbReference>
<dbReference type="STRING" id="103827.A0A3P7KPU3"/>
<dbReference type="GO" id="GO:0046654">
    <property type="term" value="P:tetrahydrofolate biosynthetic process"/>
    <property type="evidence" value="ECO:0007669"/>
    <property type="project" value="InterPro"/>
</dbReference>
<dbReference type="EC" id="3.5.4.16" evidence="3"/>
<proteinExistence type="inferred from homology"/>
<dbReference type="Pfam" id="PF01227">
    <property type="entry name" value="GTP_cyclohydroI"/>
    <property type="match status" value="1"/>
</dbReference>
<dbReference type="InterPro" id="IPR020602">
    <property type="entry name" value="GTP_CycHdrlase_I_dom"/>
</dbReference>
<evidence type="ECO:0000256" key="5">
    <source>
        <dbReference type="ARBA" id="ARBA00022801"/>
    </source>
</evidence>
<dbReference type="GO" id="GO:0005525">
    <property type="term" value="F:GTP binding"/>
    <property type="evidence" value="ECO:0007669"/>
    <property type="project" value="TreeGrafter"/>
</dbReference>
<comment type="similarity">
    <text evidence="2">Belongs to the GTP cyclohydrolase I family.</text>
</comment>
<sequence length="77" mass="8544">MILVQERLTKQVAAALTEAVEPAGVGIVIEANHLCMAMRGIQKINAITTTSCMMGAFREDAKTREEFLKLISNQYHH</sequence>
<dbReference type="OrthoDB" id="4966at2759"/>
<accession>A0A3P7KPU3</accession>
<keyword evidence="9" id="KW-1185">Reference proteome</keyword>
<dbReference type="GO" id="GO:0003934">
    <property type="term" value="F:GTP cyclohydrolase I activity"/>
    <property type="evidence" value="ECO:0007669"/>
    <property type="project" value="UniProtKB-EC"/>
</dbReference>
<protein>
    <recommendedName>
        <fullName evidence="4">GTP cyclohydrolase 1</fullName>
        <ecNumber evidence="3">3.5.4.16</ecNumber>
    </recommendedName>
    <alternativeName>
        <fullName evidence="6">GTP cyclohydrolase I</fullName>
    </alternativeName>
</protein>
<gene>
    <name evidence="8" type="ORF">TCLT_LOCUS3440</name>
</gene>
<keyword evidence="5" id="KW-0378">Hydrolase</keyword>
<organism evidence="8 9">
    <name type="scientific">Thelazia callipaeda</name>
    <name type="common">Oriental eyeworm</name>
    <name type="synonym">Parasitic nematode</name>
    <dbReference type="NCBI Taxonomy" id="103827"/>
    <lineage>
        <taxon>Eukaryota</taxon>
        <taxon>Metazoa</taxon>
        <taxon>Ecdysozoa</taxon>
        <taxon>Nematoda</taxon>
        <taxon>Chromadorea</taxon>
        <taxon>Rhabditida</taxon>
        <taxon>Spirurina</taxon>
        <taxon>Spiruromorpha</taxon>
        <taxon>Thelazioidea</taxon>
        <taxon>Thelaziidae</taxon>
        <taxon>Thelazia</taxon>
    </lineage>
</organism>
<feature type="domain" description="GTP cyclohydrolase I" evidence="7">
    <location>
        <begin position="4"/>
        <end position="71"/>
    </location>
</feature>
<comment type="pathway">
    <text evidence="1">Cofactor biosynthesis; 7,8-dihydroneopterin triphosphate biosynthesis; 7,8-dihydroneopterin triphosphate from GTP: step 1/1.</text>
</comment>
<dbReference type="GO" id="GO:0006729">
    <property type="term" value="P:tetrahydrobiopterin biosynthetic process"/>
    <property type="evidence" value="ECO:0007669"/>
    <property type="project" value="TreeGrafter"/>
</dbReference>
<evidence type="ECO:0000256" key="2">
    <source>
        <dbReference type="ARBA" id="ARBA00008085"/>
    </source>
</evidence>
<evidence type="ECO:0000313" key="8">
    <source>
        <dbReference type="EMBL" id="VDM99912.1"/>
    </source>
</evidence>
<evidence type="ECO:0000313" key="9">
    <source>
        <dbReference type="Proteomes" id="UP000276776"/>
    </source>
</evidence>
<evidence type="ECO:0000256" key="3">
    <source>
        <dbReference type="ARBA" id="ARBA00012715"/>
    </source>
</evidence>
<dbReference type="PANTHER" id="PTHR11109">
    <property type="entry name" value="GTP CYCLOHYDROLASE I"/>
    <property type="match status" value="1"/>
</dbReference>
<evidence type="ECO:0000256" key="4">
    <source>
        <dbReference type="ARBA" id="ARBA00017272"/>
    </source>
</evidence>
<dbReference type="EMBL" id="UYYF01001486">
    <property type="protein sequence ID" value="VDM99912.1"/>
    <property type="molecule type" value="Genomic_DNA"/>
</dbReference>
<dbReference type="SUPFAM" id="SSF55620">
    <property type="entry name" value="Tetrahydrobiopterin biosynthesis enzymes-like"/>
    <property type="match status" value="1"/>
</dbReference>
<dbReference type="InterPro" id="IPR001474">
    <property type="entry name" value="GTP_CycHdrlase_I"/>
</dbReference>
<dbReference type="PANTHER" id="PTHR11109:SF7">
    <property type="entry name" value="GTP CYCLOHYDROLASE 1"/>
    <property type="match status" value="1"/>
</dbReference>
<dbReference type="GO" id="GO:0005737">
    <property type="term" value="C:cytoplasm"/>
    <property type="evidence" value="ECO:0007669"/>
    <property type="project" value="TreeGrafter"/>
</dbReference>
<evidence type="ECO:0000259" key="7">
    <source>
        <dbReference type="Pfam" id="PF01227"/>
    </source>
</evidence>
<evidence type="ECO:0000256" key="6">
    <source>
        <dbReference type="ARBA" id="ARBA00030854"/>
    </source>
</evidence>
<dbReference type="UniPathway" id="UPA00848">
    <property type="reaction ID" value="UER00151"/>
</dbReference>
<name>A0A3P7KPU3_THECL</name>
<dbReference type="InterPro" id="IPR043133">
    <property type="entry name" value="GTP-CH-I_C/QueF"/>
</dbReference>
<evidence type="ECO:0000256" key="1">
    <source>
        <dbReference type="ARBA" id="ARBA00005080"/>
    </source>
</evidence>
<dbReference type="AlphaFoldDB" id="A0A3P7KPU3"/>